<name>A0A1I7C604_9ACTN</name>
<dbReference type="InterPro" id="IPR037401">
    <property type="entry name" value="SnoaL-like"/>
</dbReference>
<protein>
    <recommendedName>
        <fullName evidence="1">SnoaL-like domain-containing protein</fullName>
    </recommendedName>
</protein>
<dbReference type="Gene3D" id="3.10.450.50">
    <property type="match status" value="1"/>
</dbReference>
<accession>A0A1I7C604</accession>
<gene>
    <name evidence="2" type="ORF">SAMN05660657_04123</name>
</gene>
<dbReference type="RefSeq" id="WP_163475728.1">
    <property type="nucleotide sequence ID" value="NZ_FPBA01000018.1"/>
</dbReference>
<sequence>MSDHTNLTRLREAYTAFDKGDLAALREFWHEDLRWHEPGSSPVAGDYQGPDAVFGMFGQVMEMTENSLRAEAVLTCADDENGTALVRFTAHRGDRHLDTRCAHVTRFDADGRAVEFWNAPLEPVVWDAFWS</sequence>
<organism evidence="2 3">
    <name type="scientific">Geodermatophilus amargosae</name>
    <dbReference type="NCBI Taxonomy" id="1296565"/>
    <lineage>
        <taxon>Bacteria</taxon>
        <taxon>Bacillati</taxon>
        <taxon>Actinomycetota</taxon>
        <taxon>Actinomycetes</taxon>
        <taxon>Geodermatophilales</taxon>
        <taxon>Geodermatophilaceae</taxon>
        <taxon>Geodermatophilus</taxon>
    </lineage>
</organism>
<reference evidence="3" key="1">
    <citation type="submission" date="2016-10" db="EMBL/GenBank/DDBJ databases">
        <authorList>
            <person name="Varghese N."/>
            <person name="Submissions S."/>
        </authorList>
    </citation>
    <scope>NUCLEOTIDE SEQUENCE [LARGE SCALE GENOMIC DNA]</scope>
    <source>
        <strain evidence="3">DSM 46136</strain>
    </source>
</reference>
<dbReference type="Proteomes" id="UP000199546">
    <property type="component" value="Unassembled WGS sequence"/>
</dbReference>
<proteinExistence type="predicted"/>
<dbReference type="STRING" id="1296565.SAMN05660657_04123"/>
<dbReference type="SUPFAM" id="SSF54427">
    <property type="entry name" value="NTF2-like"/>
    <property type="match status" value="1"/>
</dbReference>
<dbReference type="InterPro" id="IPR032710">
    <property type="entry name" value="NTF2-like_dom_sf"/>
</dbReference>
<evidence type="ECO:0000259" key="1">
    <source>
        <dbReference type="Pfam" id="PF12680"/>
    </source>
</evidence>
<evidence type="ECO:0000313" key="3">
    <source>
        <dbReference type="Proteomes" id="UP000199546"/>
    </source>
</evidence>
<keyword evidence="3" id="KW-1185">Reference proteome</keyword>
<dbReference type="AlphaFoldDB" id="A0A1I7C604"/>
<feature type="domain" description="SnoaL-like" evidence="1">
    <location>
        <begin position="11"/>
        <end position="115"/>
    </location>
</feature>
<evidence type="ECO:0000313" key="2">
    <source>
        <dbReference type="EMBL" id="SFT94873.1"/>
    </source>
</evidence>
<dbReference type="EMBL" id="FPBA01000018">
    <property type="protein sequence ID" value="SFT94873.1"/>
    <property type="molecule type" value="Genomic_DNA"/>
</dbReference>
<dbReference type="Pfam" id="PF12680">
    <property type="entry name" value="SnoaL_2"/>
    <property type="match status" value="1"/>
</dbReference>